<evidence type="ECO:0000256" key="1">
    <source>
        <dbReference type="SAM" id="Phobius"/>
    </source>
</evidence>
<protein>
    <submittedName>
        <fullName evidence="2">Type IV pilus modification protein PilV</fullName>
    </submittedName>
</protein>
<name>A0ABR7AZQ5_9PSED</name>
<reference evidence="2 3" key="1">
    <citation type="submission" date="2020-08" db="EMBL/GenBank/DDBJ databases">
        <title>Putative novel bacterial strains isolated from necrotic wheat leaf tissues caused by Xanthomonas translucens.</title>
        <authorList>
            <person name="Tambong J.T."/>
        </authorList>
    </citation>
    <scope>NUCLEOTIDE SEQUENCE [LARGE SCALE GENOMIC DNA]</scope>
    <source>
        <strain evidence="2 3">DOAB 1069</strain>
    </source>
</reference>
<keyword evidence="1" id="KW-0472">Membrane</keyword>
<accession>A0ABR7AZQ5</accession>
<keyword evidence="1" id="KW-0812">Transmembrane</keyword>
<dbReference type="RefSeq" id="WP_187521491.1">
    <property type="nucleotide sequence ID" value="NZ_JACONW010000044.1"/>
</dbReference>
<keyword evidence="1" id="KW-1133">Transmembrane helix</keyword>
<dbReference type="NCBIfam" id="TIGR02523">
    <property type="entry name" value="type_IV_pilV"/>
    <property type="match status" value="1"/>
</dbReference>
<dbReference type="EMBL" id="JACONW010000044">
    <property type="protein sequence ID" value="MBC3950413.1"/>
    <property type="molecule type" value="Genomic_DNA"/>
</dbReference>
<dbReference type="Pfam" id="PF07963">
    <property type="entry name" value="N_methyl"/>
    <property type="match status" value="1"/>
</dbReference>
<dbReference type="Proteomes" id="UP000651852">
    <property type="component" value="Unassembled WGS sequence"/>
</dbReference>
<comment type="caution">
    <text evidence="2">The sequence shown here is derived from an EMBL/GenBank/DDBJ whole genome shotgun (WGS) entry which is preliminary data.</text>
</comment>
<keyword evidence="3" id="KW-1185">Reference proteome</keyword>
<feature type="transmembrane region" description="Helical" evidence="1">
    <location>
        <begin position="12"/>
        <end position="34"/>
    </location>
</feature>
<gene>
    <name evidence="2" type="primary">pilV</name>
    <name evidence="2" type="ORF">H8S59_11610</name>
</gene>
<evidence type="ECO:0000313" key="2">
    <source>
        <dbReference type="EMBL" id="MBC3950413.1"/>
    </source>
</evidence>
<proteinExistence type="predicted"/>
<evidence type="ECO:0000313" key="3">
    <source>
        <dbReference type="Proteomes" id="UP000651852"/>
    </source>
</evidence>
<dbReference type="InterPro" id="IPR012902">
    <property type="entry name" value="N_methyl_site"/>
</dbReference>
<organism evidence="2 3">
    <name type="scientific">Pseudomonas folii</name>
    <dbReference type="NCBI Taxonomy" id="2762593"/>
    <lineage>
        <taxon>Bacteria</taxon>
        <taxon>Pseudomonadati</taxon>
        <taxon>Pseudomonadota</taxon>
        <taxon>Gammaproteobacteria</taxon>
        <taxon>Pseudomonadales</taxon>
        <taxon>Pseudomonadaceae</taxon>
        <taxon>Pseudomonas</taxon>
    </lineage>
</organism>
<sequence length="174" mass="18005">MGKGRKSRQVGMTLIEVLVSVLILGIGLLGAAAIQLNALRYTDSSAMTSQASFIAYDMMDRIRANVDGNAVNNGSNVLASYALASLAAAPAGNMNNAVSQDLADFSTNITNFAGAAGANSKIEINKPLVKITITWDDTRAAAASDNSLGKTPGTTNPQQFELSSQIGLNNTVAP</sequence>
<dbReference type="NCBIfam" id="TIGR02532">
    <property type="entry name" value="IV_pilin_GFxxxE"/>
    <property type="match status" value="1"/>
</dbReference>
<dbReference type="InterPro" id="IPR013362">
    <property type="entry name" value="Pilus_4_PilV"/>
</dbReference>